<accession>A0ABU0DPE6</accession>
<evidence type="ECO:0000256" key="2">
    <source>
        <dbReference type="ARBA" id="ARBA00023125"/>
    </source>
</evidence>
<dbReference type="Proteomes" id="UP001236723">
    <property type="component" value="Unassembled WGS sequence"/>
</dbReference>
<sequence length="115" mass="13557">MGEKMDRRKKYTRMVLKDSIIELLSEKPITSVTVKEICELADVNRSTFYTHYADQYDLLTKIENEIIDDMNTYLSSYSFTKEDEALLMTQKLVEYITDKKLMFEILLNENGDSTF</sequence>
<dbReference type="EMBL" id="JAUSUP010000001">
    <property type="protein sequence ID" value="MDQ0350292.1"/>
    <property type="molecule type" value="Genomic_DNA"/>
</dbReference>
<dbReference type="PROSITE" id="PS50977">
    <property type="entry name" value="HTH_TETR_2"/>
    <property type="match status" value="1"/>
</dbReference>
<protein>
    <submittedName>
        <fullName evidence="5">AcrR family transcriptional regulator</fullName>
    </submittedName>
</protein>
<evidence type="ECO:0000256" key="3">
    <source>
        <dbReference type="PROSITE-ProRule" id="PRU00335"/>
    </source>
</evidence>
<evidence type="ECO:0000313" key="5">
    <source>
        <dbReference type="EMBL" id="MDQ0350292.1"/>
    </source>
</evidence>
<proteinExistence type="predicted"/>
<keyword evidence="1" id="KW-0678">Repressor</keyword>
<evidence type="ECO:0000259" key="4">
    <source>
        <dbReference type="PROSITE" id="PS50977"/>
    </source>
</evidence>
<dbReference type="InterPro" id="IPR009057">
    <property type="entry name" value="Homeodomain-like_sf"/>
</dbReference>
<dbReference type="PANTHER" id="PTHR43479">
    <property type="entry name" value="ACREF/ENVCD OPERON REPRESSOR-RELATED"/>
    <property type="match status" value="1"/>
</dbReference>
<gene>
    <name evidence="5" type="ORF">J2R98_000095</name>
</gene>
<feature type="domain" description="HTH tetR-type" evidence="4">
    <location>
        <begin position="10"/>
        <end position="70"/>
    </location>
</feature>
<feature type="DNA-binding region" description="H-T-H motif" evidence="3">
    <location>
        <begin position="33"/>
        <end position="52"/>
    </location>
</feature>
<keyword evidence="2 3" id="KW-0238">DNA-binding</keyword>
<dbReference type="Gene3D" id="1.10.357.10">
    <property type="entry name" value="Tetracycline Repressor, domain 2"/>
    <property type="match status" value="1"/>
</dbReference>
<dbReference type="Pfam" id="PF00440">
    <property type="entry name" value="TetR_N"/>
    <property type="match status" value="1"/>
</dbReference>
<organism evidence="5 6">
    <name type="scientific">Alkalibacillus filiformis</name>
    <dbReference type="NCBI Taxonomy" id="200990"/>
    <lineage>
        <taxon>Bacteria</taxon>
        <taxon>Bacillati</taxon>
        <taxon>Bacillota</taxon>
        <taxon>Bacilli</taxon>
        <taxon>Bacillales</taxon>
        <taxon>Bacillaceae</taxon>
        <taxon>Alkalibacillus</taxon>
    </lineage>
</organism>
<evidence type="ECO:0000313" key="6">
    <source>
        <dbReference type="Proteomes" id="UP001236723"/>
    </source>
</evidence>
<name>A0ABU0DPE6_9BACI</name>
<dbReference type="PANTHER" id="PTHR43479:SF7">
    <property type="entry name" value="TETR-FAMILY TRANSCRIPTIONAL REGULATOR"/>
    <property type="match status" value="1"/>
</dbReference>
<evidence type="ECO:0000256" key="1">
    <source>
        <dbReference type="ARBA" id="ARBA00022491"/>
    </source>
</evidence>
<dbReference type="InterPro" id="IPR050624">
    <property type="entry name" value="HTH-type_Tx_Regulator"/>
</dbReference>
<keyword evidence="6" id="KW-1185">Reference proteome</keyword>
<reference evidence="5 6" key="1">
    <citation type="submission" date="2023-07" db="EMBL/GenBank/DDBJ databases">
        <title>Genomic Encyclopedia of Type Strains, Phase IV (KMG-IV): sequencing the most valuable type-strain genomes for metagenomic binning, comparative biology and taxonomic classification.</title>
        <authorList>
            <person name="Goeker M."/>
        </authorList>
    </citation>
    <scope>NUCLEOTIDE SEQUENCE [LARGE SCALE GENOMIC DNA]</scope>
    <source>
        <strain evidence="5 6">DSM 15448</strain>
    </source>
</reference>
<comment type="caution">
    <text evidence="5">The sequence shown here is derived from an EMBL/GenBank/DDBJ whole genome shotgun (WGS) entry which is preliminary data.</text>
</comment>
<dbReference type="SUPFAM" id="SSF46689">
    <property type="entry name" value="Homeodomain-like"/>
    <property type="match status" value="1"/>
</dbReference>
<dbReference type="RefSeq" id="WP_307065031.1">
    <property type="nucleotide sequence ID" value="NZ_JAUSUP010000001.1"/>
</dbReference>
<dbReference type="InterPro" id="IPR001647">
    <property type="entry name" value="HTH_TetR"/>
</dbReference>